<evidence type="ECO:0000313" key="1">
    <source>
        <dbReference type="EMBL" id="SHN54789.1"/>
    </source>
</evidence>
<keyword evidence="2" id="KW-1185">Reference proteome</keyword>
<dbReference type="AlphaFoldDB" id="A0A1M7S801"/>
<evidence type="ECO:0000313" key="2">
    <source>
        <dbReference type="Proteomes" id="UP000186469"/>
    </source>
</evidence>
<accession>A0A1M7S801</accession>
<dbReference type="Proteomes" id="UP000186469">
    <property type="component" value="Unassembled WGS sequence"/>
</dbReference>
<proteinExistence type="predicted"/>
<protein>
    <submittedName>
        <fullName evidence="1">Trehalose synthase</fullName>
    </submittedName>
</protein>
<sequence length="727" mass="79458">MPANSQYIKNSILLLLILLITLISVSCSSKKKNKEQDGANYSASFNPLSRADPGYVQYLEKLSMLGQSVEMARIVSGSNLSWRTPASPPDPDGLLKIADNWINIHPYSLLSDGGKGTFSELSSPQLWSAMHSAGFRGLFIAPTSTAGSVWAYDQKKSPTGDDVIQYTFSDVVGKEESYRRMLAQANKNQALLGLDMIPAATGLGPDFFLAARWHKDYAGVYSMVEVDKAYWDLLPTVESQWKGKALDSTQIQKLSEKGVIPFALEQDGEITGADRGWAATGLINGIDGANRRWLYRYYYSPEHVVINWEDPSATAKRILSGSAVREVGMLGAALLGLNLEPLQGLEPEASTAYSGEPALSAATSIGREVRRYGGWTFLRDELPLSHIASFTADGPDFIYNSVLSPATEHALLSGDATLLRFMIDEALRLNINFKHLVNTTPNNNGISYSMPHLLDLANHNAQSGNEQSSKAESLRAEVISQMKEKAGDGQDRVPFKNERLLTTSAGLALLALDIRNPEELKPEIKKEAEKGLFLMNFFKAMQPGIFMVSGQDLVGALPLHWQAMVDHVEEWDEGYATRGAYGLLRTSGSLFVTKNGIARTKTLFSSIDEQVYTQGSMVNRLGGFLKVRSNLGLARAETLGRIETKGEGSVAVLHKLPDNGGYFITIANFSRTGTNETLNLSPFKEQIGSIIKAENIEDNTKNPSVNGSQLNVSLGAWQGMAILLKTK</sequence>
<reference evidence="1 2" key="1">
    <citation type="submission" date="2016-12" db="EMBL/GenBank/DDBJ databases">
        <authorList>
            <person name="Song W.-J."/>
            <person name="Kurnit D.M."/>
        </authorList>
    </citation>
    <scope>NUCLEOTIDE SEQUENCE [LARGE SCALE GENOMIC DNA]</scope>
    <source>
        <strain evidence="1 2">DSM 11393</strain>
    </source>
</reference>
<dbReference type="EMBL" id="FRDI01000003">
    <property type="protein sequence ID" value="SHN54789.1"/>
    <property type="molecule type" value="Genomic_DNA"/>
</dbReference>
<gene>
    <name evidence="1" type="ORF">SAMN02745728_00586</name>
</gene>
<organism evidence="1 2">
    <name type="scientific">Desulfovibrio litoralis DSM 11393</name>
    <dbReference type="NCBI Taxonomy" id="1121455"/>
    <lineage>
        <taxon>Bacteria</taxon>
        <taxon>Pseudomonadati</taxon>
        <taxon>Thermodesulfobacteriota</taxon>
        <taxon>Desulfovibrionia</taxon>
        <taxon>Desulfovibrionales</taxon>
        <taxon>Desulfovibrionaceae</taxon>
        <taxon>Desulfovibrio</taxon>
    </lineage>
</organism>
<dbReference type="RefSeq" id="WP_072696288.1">
    <property type="nucleotide sequence ID" value="NZ_FRDI01000003.1"/>
</dbReference>
<name>A0A1M7S801_9BACT</name>
<dbReference type="OrthoDB" id="9805159at2"/>
<dbReference type="STRING" id="1121455.SAMN02745728_00586"/>